<reference evidence="2" key="1">
    <citation type="submission" date="2015-10" db="EMBL/GenBank/DDBJ databases">
        <title>Draft Genome Sequences of 11 Lactococcus lactis subspecies cremoris strains.</title>
        <authorList>
            <person name="Wels M."/>
            <person name="Backus L."/>
            <person name="Boekhorst J."/>
            <person name="Dijkstra A."/>
            <person name="Beerthuizen M."/>
            <person name="Kelly W."/>
            <person name="Siezen R."/>
            <person name="Bachmann H."/>
            <person name="Van Hijum S."/>
        </authorList>
    </citation>
    <scope>NUCLEOTIDE SEQUENCE [LARGE SCALE GENOMIC DNA]</scope>
    <source>
        <strain evidence="2">LMG8520</strain>
    </source>
</reference>
<proteinExistence type="predicted"/>
<evidence type="ECO:0000313" key="1">
    <source>
        <dbReference type="EMBL" id="KSU09666.1"/>
    </source>
</evidence>
<evidence type="ECO:0000313" key="2">
    <source>
        <dbReference type="Proteomes" id="UP000054230"/>
    </source>
</evidence>
<sequence>MNRLVIGYFPIDLIKGYIPSKKLVEAEQALQSGQKNNQND</sequence>
<organism evidence="1 2">
    <name type="scientific">Lactococcus lactis subsp. lactis</name>
    <name type="common">Streptococcus lactis</name>
    <dbReference type="NCBI Taxonomy" id="1360"/>
    <lineage>
        <taxon>Bacteria</taxon>
        <taxon>Bacillati</taxon>
        <taxon>Bacillota</taxon>
        <taxon>Bacilli</taxon>
        <taxon>Lactobacillales</taxon>
        <taxon>Streptococcaceae</taxon>
        <taxon>Lactococcus</taxon>
    </lineage>
</organism>
<dbReference type="PATRIC" id="fig|1360.106.peg.2383"/>
<dbReference type="AlphaFoldDB" id="A0A0V8D7X9"/>
<dbReference type="EMBL" id="LKLP01000067">
    <property type="protein sequence ID" value="KSU09666.1"/>
    <property type="molecule type" value="Genomic_DNA"/>
</dbReference>
<comment type="caution">
    <text evidence="1">The sequence shown here is derived from an EMBL/GenBank/DDBJ whole genome shotgun (WGS) entry which is preliminary data.</text>
</comment>
<dbReference type="Proteomes" id="UP000054230">
    <property type="component" value="Unassembled WGS sequence"/>
</dbReference>
<gene>
    <name evidence="1" type="ORF">LMG8520_1293</name>
</gene>
<protein>
    <submittedName>
        <fullName evidence="1">Uncharacterized protein</fullName>
    </submittedName>
</protein>
<accession>A0A0V8D7X9</accession>
<name>A0A0V8D7X9_LACLL</name>